<dbReference type="InterPro" id="IPR000343">
    <property type="entry name" value="4pyrrol_synth_GluRdtase"/>
</dbReference>
<evidence type="ECO:0000256" key="2">
    <source>
        <dbReference type="ARBA" id="ARBA00005916"/>
    </source>
</evidence>
<feature type="binding site" evidence="9 11">
    <location>
        <position position="112"/>
    </location>
    <ligand>
        <name>substrate</name>
    </ligand>
</feature>
<keyword evidence="5 9" id="KW-0560">Oxidoreductase</keyword>
<comment type="function">
    <text evidence="9">Catalyzes the NADPH-dependent reduction of glutamyl-tRNA(Glu) to glutamate 1-semialdehyde (GSA).</text>
</comment>
<evidence type="ECO:0000256" key="12">
    <source>
        <dbReference type="PIRSR" id="PIRSR000445-3"/>
    </source>
</evidence>
<keyword evidence="4 9" id="KW-0521">NADP</keyword>
<reference evidence="18 19" key="1">
    <citation type="submission" date="2019-02" db="EMBL/GenBank/DDBJ databases">
        <title>Deep-cultivation of Planctomycetes and their phenomic and genomic characterization uncovers novel biology.</title>
        <authorList>
            <person name="Wiegand S."/>
            <person name="Jogler M."/>
            <person name="Boedeker C."/>
            <person name="Pinto D."/>
            <person name="Vollmers J."/>
            <person name="Rivas-Marin E."/>
            <person name="Kohn T."/>
            <person name="Peeters S.H."/>
            <person name="Heuer A."/>
            <person name="Rast P."/>
            <person name="Oberbeckmann S."/>
            <person name="Bunk B."/>
            <person name="Jeske O."/>
            <person name="Meyerdierks A."/>
            <person name="Storesund J.E."/>
            <person name="Kallscheuer N."/>
            <person name="Luecker S."/>
            <person name="Lage O.M."/>
            <person name="Pohl T."/>
            <person name="Merkel B.J."/>
            <person name="Hornburger P."/>
            <person name="Mueller R.-W."/>
            <person name="Bruemmer F."/>
            <person name="Labrenz M."/>
            <person name="Spormann A.M."/>
            <person name="Op den Camp H."/>
            <person name="Overmann J."/>
            <person name="Amann R."/>
            <person name="Jetten M.S.M."/>
            <person name="Mascher T."/>
            <person name="Medema M.H."/>
            <person name="Devos D.P."/>
            <person name="Kaster A.-K."/>
            <person name="Ovreas L."/>
            <person name="Rohde M."/>
            <person name="Galperin M.Y."/>
            <person name="Jogler C."/>
        </authorList>
    </citation>
    <scope>NUCLEOTIDE SEQUENCE [LARGE SCALE GENOMIC DNA]</scope>
    <source>
        <strain evidence="18 19">Pla110</strain>
    </source>
</reference>
<feature type="binding site" evidence="9 11">
    <location>
        <begin position="117"/>
        <end position="119"/>
    </location>
    <ligand>
        <name>substrate</name>
    </ligand>
</feature>
<comment type="subunit">
    <text evidence="9">Homodimer.</text>
</comment>
<dbReference type="Pfam" id="PF01488">
    <property type="entry name" value="Shikimate_DH"/>
    <property type="match status" value="1"/>
</dbReference>
<dbReference type="Pfam" id="PF00745">
    <property type="entry name" value="GlutR_dimer"/>
    <property type="match status" value="1"/>
</dbReference>
<protein>
    <recommendedName>
        <fullName evidence="8 9">Glutamyl-tRNA reductase</fullName>
        <shortName evidence="9">GluTR</shortName>
        <ecNumber evidence="3 9">1.2.1.70</ecNumber>
    </recommendedName>
</protein>
<keyword evidence="19" id="KW-1185">Reference proteome</keyword>
<comment type="miscellaneous">
    <text evidence="9">During catalysis, the active site Cys acts as a nucleophile attacking the alpha-carbonyl group of tRNA-bound glutamate with the formation of a thioester intermediate between enzyme and glutamate, and the concomitant release of tRNA(Glu). The thioester intermediate is finally reduced by direct hydride transfer from NADPH, to form the product GSA.</text>
</comment>
<dbReference type="AlphaFoldDB" id="A0A518CNW0"/>
<evidence type="ECO:0000256" key="11">
    <source>
        <dbReference type="PIRSR" id="PIRSR000445-2"/>
    </source>
</evidence>
<evidence type="ECO:0000313" key="19">
    <source>
        <dbReference type="Proteomes" id="UP000317178"/>
    </source>
</evidence>
<dbReference type="FunFam" id="3.30.460.30:FF:000001">
    <property type="entry name" value="Glutamyl-tRNA reductase"/>
    <property type="match status" value="1"/>
</dbReference>
<dbReference type="UniPathway" id="UPA00251">
    <property type="reaction ID" value="UER00316"/>
</dbReference>
<evidence type="ECO:0000256" key="1">
    <source>
        <dbReference type="ARBA" id="ARBA00005059"/>
    </source>
</evidence>
<dbReference type="InterPro" id="IPR036453">
    <property type="entry name" value="GluRdtase_dimer_dom_sf"/>
</dbReference>
<dbReference type="HAMAP" id="MF_00087">
    <property type="entry name" value="Glu_tRNA_reductase"/>
    <property type="match status" value="1"/>
</dbReference>
<evidence type="ECO:0000256" key="8">
    <source>
        <dbReference type="ARBA" id="ARBA00068659"/>
    </source>
</evidence>
<dbReference type="KEGG" id="plon:Pla110_26390"/>
<gene>
    <name evidence="9 18" type="primary">hemA</name>
    <name evidence="18" type="ORF">Pla110_26390</name>
</gene>
<dbReference type="OrthoDB" id="110209at2"/>
<dbReference type="GO" id="GO:0050661">
    <property type="term" value="F:NADP binding"/>
    <property type="evidence" value="ECO:0007669"/>
    <property type="project" value="InterPro"/>
</dbReference>
<feature type="domain" description="Quinate/shikimate 5-dehydrogenase/glutamyl-tRNA reductase" evidence="16">
    <location>
        <begin position="177"/>
        <end position="310"/>
    </location>
</feature>
<dbReference type="InterPro" id="IPR036291">
    <property type="entry name" value="NAD(P)-bd_dom_sf"/>
</dbReference>
<dbReference type="PANTHER" id="PTHR43013">
    <property type="entry name" value="GLUTAMYL-TRNA REDUCTASE"/>
    <property type="match status" value="1"/>
</dbReference>
<evidence type="ECO:0000259" key="17">
    <source>
        <dbReference type="Pfam" id="PF05201"/>
    </source>
</evidence>
<evidence type="ECO:0000259" key="16">
    <source>
        <dbReference type="Pfam" id="PF01488"/>
    </source>
</evidence>
<feature type="site" description="Important for activity" evidence="9 13">
    <location>
        <position position="102"/>
    </location>
</feature>
<feature type="domain" description="Tetrapyrrole biosynthesis glutamyl-tRNA reductase dimerisation" evidence="15">
    <location>
        <begin position="327"/>
        <end position="424"/>
    </location>
</feature>
<evidence type="ECO:0000256" key="4">
    <source>
        <dbReference type="ARBA" id="ARBA00022857"/>
    </source>
</evidence>
<dbReference type="Pfam" id="PF05201">
    <property type="entry name" value="GlutR_N"/>
    <property type="match status" value="1"/>
</dbReference>
<organism evidence="18 19">
    <name type="scientific">Polystyrenella longa</name>
    <dbReference type="NCBI Taxonomy" id="2528007"/>
    <lineage>
        <taxon>Bacteria</taxon>
        <taxon>Pseudomonadati</taxon>
        <taxon>Planctomycetota</taxon>
        <taxon>Planctomycetia</taxon>
        <taxon>Planctomycetales</taxon>
        <taxon>Planctomycetaceae</taxon>
        <taxon>Polystyrenella</taxon>
    </lineage>
</organism>
<evidence type="ECO:0000256" key="5">
    <source>
        <dbReference type="ARBA" id="ARBA00023002"/>
    </source>
</evidence>
<evidence type="ECO:0000256" key="7">
    <source>
        <dbReference type="ARBA" id="ARBA00047464"/>
    </source>
</evidence>
<sequence>MNFQVVVCSHEQSNLELREKIAFPNEETLNKAYDVLAALFPKAEHVILSTCNRVEIYTAQEDDVDLPTREEVLHFLADFHHLPLDDQIKLIPAMVDQEAVTHLFRVVSGLDSMVLGEPQIVNQVKQAYKAAHEKSACGPLTHAWFQDAIHVSARVRSETALAEGKVSIASVAVGEFGKNIFETFTDKVVLVIGAGEMADEALTYLTEEGVRQLVIVNRNFTRGEALAEKFGGTPRPYEQLEEWLASADIIISATGADRPIVTKEMFAATRKQNQQKNVFILDLGAPRDFEPAISDLDENVFLFDIDDLEQTCQRNRGLRHKEINKGEQIIEEQTQKFMQALYHRATGPVVKRLMEQWSEVRDQELDRLFSRLDSLNETEQQEITYAIDRVLKKLLHPPLQTLKDQAREGTPHSLMDALRRLFRLSD</sequence>
<dbReference type="Proteomes" id="UP000317178">
    <property type="component" value="Chromosome"/>
</dbReference>
<evidence type="ECO:0000256" key="6">
    <source>
        <dbReference type="ARBA" id="ARBA00023244"/>
    </source>
</evidence>
<dbReference type="RefSeq" id="WP_144996133.1">
    <property type="nucleotide sequence ID" value="NZ_CP036281.1"/>
</dbReference>
<comment type="similarity">
    <text evidence="2 9 14">Belongs to the glutamyl-tRNA reductase family.</text>
</comment>
<dbReference type="GO" id="GO:0019353">
    <property type="term" value="P:protoporphyrinogen IX biosynthetic process from glutamate"/>
    <property type="evidence" value="ECO:0007669"/>
    <property type="project" value="TreeGrafter"/>
</dbReference>
<evidence type="ECO:0000256" key="3">
    <source>
        <dbReference type="ARBA" id="ARBA00012970"/>
    </source>
</evidence>
<dbReference type="GO" id="GO:0008883">
    <property type="term" value="F:glutamyl-tRNA reductase activity"/>
    <property type="evidence" value="ECO:0007669"/>
    <property type="project" value="UniProtKB-UniRule"/>
</dbReference>
<dbReference type="Gene3D" id="3.30.460.30">
    <property type="entry name" value="Glutamyl-tRNA reductase, N-terminal domain"/>
    <property type="match status" value="1"/>
</dbReference>
<dbReference type="SUPFAM" id="SSF69742">
    <property type="entry name" value="Glutamyl tRNA-reductase catalytic, N-terminal domain"/>
    <property type="match status" value="1"/>
</dbReference>
<dbReference type="CDD" id="cd05213">
    <property type="entry name" value="NAD_bind_Glutamyl_tRNA_reduct"/>
    <property type="match status" value="1"/>
</dbReference>
<name>A0A518CNW0_9PLAN</name>
<dbReference type="EC" id="1.2.1.70" evidence="3 9"/>
<comment type="pathway">
    <text evidence="1 9 14">Porphyrin-containing compound metabolism; protoporphyrin-IX biosynthesis; 5-aminolevulinate from L-glutamyl-tRNA(Glu): step 1/2.</text>
</comment>
<dbReference type="NCBIfam" id="TIGR01035">
    <property type="entry name" value="hemA"/>
    <property type="match status" value="1"/>
</dbReference>
<evidence type="ECO:0000256" key="9">
    <source>
        <dbReference type="HAMAP-Rule" id="MF_00087"/>
    </source>
</evidence>
<evidence type="ECO:0000259" key="15">
    <source>
        <dbReference type="Pfam" id="PF00745"/>
    </source>
</evidence>
<dbReference type="SUPFAM" id="SSF69075">
    <property type="entry name" value="Glutamyl tRNA-reductase dimerization domain"/>
    <property type="match status" value="1"/>
</dbReference>
<feature type="binding site" evidence="9 11">
    <location>
        <position position="123"/>
    </location>
    <ligand>
        <name>substrate</name>
    </ligand>
</feature>
<dbReference type="InterPro" id="IPR036343">
    <property type="entry name" value="GluRdtase_N_sf"/>
</dbReference>
<feature type="binding site" evidence="9 12">
    <location>
        <begin position="193"/>
        <end position="198"/>
    </location>
    <ligand>
        <name>NADP(+)</name>
        <dbReference type="ChEBI" id="CHEBI:58349"/>
    </ligand>
</feature>
<feature type="domain" description="Glutamyl-tRNA reductase N-terminal" evidence="17">
    <location>
        <begin position="7"/>
        <end position="159"/>
    </location>
</feature>
<comment type="domain">
    <text evidence="9">Possesses an unusual extended V-shaped dimeric structure with each monomer consisting of three distinct domains arranged along a curved 'spinal' alpha-helix. The N-terminal catalytic domain specifically recognizes the glutamate moiety of the substrate. The second domain is the NADPH-binding domain, and the third C-terminal domain is responsible for dimerization.</text>
</comment>
<dbReference type="PANTHER" id="PTHR43013:SF1">
    <property type="entry name" value="GLUTAMYL-TRNA REDUCTASE"/>
    <property type="match status" value="1"/>
</dbReference>
<feature type="active site" description="Nucleophile" evidence="9 10">
    <location>
        <position position="51"/>
    </location>
</feature>
<dbReference type="InterPro" id="IPR015896">
    <property type="entry name" value="4pyrrol_synth_GluRdtase_dimer"/>
</dbReference>
<dbReference type="InterPro" id="IPR006151">
    <property type="entry name" value="Shikm_DH/Glu-tRNA_Rdtase"/>
</dbReference>
<keyword evidence="6 9" id="KW-0627">Porphyrin biosynthesis</keyword>
<proteinExistence type="inferred from homology"/>
<dbReference type="SUPFAM" id="SSF51735">
    <property type="entry name" value="NAD(P)-binding Rossmann-fold domains"/>
    <property type="match status" value="1"/>
</dbReference>
<dbReference type="FunFam" id="3.40.50.720:FF:000031">
    <property type="entry name" value="Glutamyl-tRNA reductase"/>
    <property type="match status" value="1"/>
</dbReference>
<evidence type="ECO:0000256" key="13">
    <source>
        <dbReference type="PIRSR" id="PIRSR000445-4"/>
    </source>
</evidence>
<dbReference type="InterPro" id="IPR015895">
    <property type="entry name" value="4pyrrol_synth_GluRdtase_N"/>
</dbReference>
<comment type="catalytic activity">
    <reaction evidence="7 9 14">
        <text>(S)-4-amino-5-oxopentanoate + tRNA(Glu) + NADP(+) = L-glutamyl-tRNA(Glu) + NADPH + H(+)</text>
        <dbReference type="Rhea" id="RHEA:12344"/>
        <dbReference type="Rhea" id="RHEA-COMP:9663"/>
        <dbReference type="Rhea" id="RHEA-COMP:9680"/>
        <dbReference type="ChEBI" id="CHEBI:15378"/>
        <dbReference type="ChEBI" id="CHEBI:57501"/>
        <dbReference type="ChEBI" id="CHEBI:57783"/>
        <dbReference type="ChEBI" id="CHEBI:58349"/>
        <dbReference type="ChEBI" id="CHEBI:78442"/>
        <dbReference type="ChEBI" id="CHEBI:78520"/>
        <dbReference type="EC" id="1.2.1.70"/>
    </reaction>
</comment>
<evidence type="ECO:0000256" key="14">
    <source>
        <dbReference type="RuleBase" id="RU000584"/>
    </source>
</evidence>
<dbReference type="PIRSF" id="PIRSF000445">
    <property type="entry name" value="4pyrrol_synth_GluRdtase"/>
    <property type="match status" value="1"/>
</dbReference>
<accession>A0A518CNW0</accession>
<feature type="binding site" evidence="9 11">
    <location>
        <begin position="50"/>
        <end position="53"/>
    </location>
    <ligand>
        <name>substrate</name>
    </ligand>
</feature>
<dbReference type="Gene3D" id="3.40.50.720">
    <property type="entry name" value="NAD(P)-binding Rossmann-like Domain"/>
    <property type="match status" value="1"/>
</dbReference>
<evidence type="ECO:0000313" key="18">
    <source>
        <dbReference type="EMBL" id="QDU80903.1"/>
    </source>
</evidence>
<dbReference type="EMBL" id="CP036281">
    <property type="protein sequence ID" value="QDU80903.1"/>
    <property type="molecule type" value="Genomic_DNA"/>
</dbReference>
<evidence type="ECO:0000256" key="10">
    <source>
        <dbReference type="PIRSR" id="PIRSR000445-1"/>
    </source>
</evidence>